<dbReference type="GO" id="GO:0008168">
    <property type="term" value="F:methyltransferase activity"/>
    <property type="evidence" value="ECO:0007669"/>
    <property type="project" value="UniProtKB-KW"/>
</dbReference>
<protein>
    <submittedName>
        <fullName evidence="2">Methyltransferase</fullName>
    </submittedName>
</protein>
<dbReference type="InterPro" id="IPR041698">
    <property type="entry name" value="Methyltransf_25"/>
</dbReference>
<gene>
    <name evidence="2" type="ORF">GCM10007380_41000</name>
</gene>
<dbReference type="EMBL" id="BMHB01000004">
    <property type="protein sequence ID" value="GGI18051.1"/>
    <property type="molecule type" value="Genomic_DNA"/>
</dbReference>
<dbReference type="PANTHER" id="PTHR43667">
    <property type="entry name" value="CYCLOPROPANE-FATTY-ACYL-PHOSPHOLIPID SYNTHASE"/>
    <property type="match status" value="1"/>
</dbReference>
<keyword evidence="2" id="KW-0808">Transferase</keyword>
<evidence type="ECO:0000313" key="2">
    <source>
        <dbReference type="EMBL" id="GGI18051.1"/>
    </source>
</evidence>
<feature type="domain" description="Methyltransferase" evidence="1">
    <location>
        <begin position="39"/>
        <end position="133"/>
    </location>
</feature>
<dbReference type="Gene3D" id="3.40.50.150">
    <property type="entry name" value="Vaccinia Virus protein VP39"/>
    <property type="match status" value="1"/>
</dbReference>
<dbReference type="SUPFAM" id="SSF53335">
    <property type="entry name" value="S-adenosyl-L-methionine-dependent methyltransferases"/>
    <property type="match status" value="1"/>
</dbReference>
<accession>A0A8J3F5M8</accession>
<evidence type="ECO:0000313" key="3">
    <source>
        <dbReference type="Proteomes" id="UP000626244"/>
    </source>
</evidence>
<evidence type="ECO:0000259" key="1">
    <source>
        <dbReference type="Pfam" id="PF13649"/>
    </source>
</evidence>
<keyword evidence="2" id="KW-0489">Methyltransferase</keyword>
<reference evidence="3" key="1">
    <citation type="journal article" date="2019" name="Int. J. Syst. Evol. Microbiol.">
        <title>The Global Catalogue of Microorganisms (GCM) 10K type strain sequencing project: providing services to taxonomists for standard genome sequencing and annotation.</title>
        <authorList>
            <consortium name="The Broad Institute Genomics Platform"/>
            <consortium name="The Broad Institute Genome Sequencing Center for Infectious Disease"/>
            <person name="Wu L."/>
            <person name="Ma J."/>
        </authorList>
    </citation>
    <scope>NUCLEOTIDE SEQUENCE [LARGE SCALE GENOMIC DNA]</scope>
    <source>
        <strain evidence="3">CGMCC 1.14993</strain>
    </source>
</reference>
<dbReference type="GO" id="GO:0032259">
    <property type="term" value="P:methylation"/>
    <property type="evidence" value="ECO:0007669"/>
    <property type="project" value="UniProtKB-KW"/>
</dbReference>
<keyword evidence="3" id="KW-1185">Reference proteome</keyword>
<dbReference type="InterPro" id="IPR029063">
    <property type="entry name" value="SAM-dependent_MTases_sf"/>
</dbReference>
<dbReference type="RefSeq" id="WP_088003325.1">
    <property type="nucleotide sequence ID" value="NZ_BMHB01000004.1"/>
</dbReference>
<name>A0A8J3F5M8_9BACI</name>
<dbReference type="InterPro" id="IPR050723">
    <property type="entry name" value="CFA/CMAS"/>
</dbReference>
<dbReference type="CDD" id="cd02440">
    <property type="entry name" value="AdoMet_MTases"/>
    <property type="match status" value="1"/>
</dbReference>
<dbReference type="OrthoDB" id="9804312at2"/>
<dbReference type="Gene3D" id="2.20.25.110">
    <property type="entry name" value="S-adenosyl-L-methionine-dependent methyltransferases"/>
    <property type="match status" value="1"/>
</dbReference>
<dbReference type="PANTHER" id="PTHR43667:SF2">
    <property type="entry name" value="FATTY ACID C-METHYL TRANSFERASE"/>
    <property type="match status" value="1"/>
</dbReference>
<organism evidence="2 3">
    <name type="scientific">Gottfriedia solisilvae</name>
    <dbReference type="NCBI Taxonomy" id="1516104"/>
    <lineage>
        <taxon>Bacteria</taxon>
        <taxon>Bacillati</taxon>
        <taxon>Bacillota</taxon>
        <taxon>Bacilli</taxon>
        <taxon>Bacillales</taxon>
        <taxon>Bacillaceae</taxon>
        <taxon>Gottfriedia</taxon>
    </lineage>
</organism>
<sequence length="246" mass="28651">MVEYYGELCTRVYESNKSIAEGKELDFFLSFVKDKNMKVLEPMCGNGRMLIPFMQEGIDIEGFDISEDMLKLCKEKCRELDLIPVISNKKIEEYKSNRKYDLIMIPFGSFSLLPDILVDQSLDNMKSMLKNDGKLLLTIITKKSEPEEILNWIQTNCVKFHEETIVEYKKVQYDPVKKMLHTKLKYELIQKDLVIKTEIMDFPMRLYEKGEFESTLKINGLQKIVIHEVANGYGTGTSFNVYECSI</sequence>
<dbReference type="Proteomes" id="UP000626244">
    <property type="component" value="Unassembled WGS sequence"/>
</dbReference>
<comment type="caution">
    <text evidence="2">The sequence shown here is derived from an EMBL/GenBank/DDBJ whole genome shotgun (WGS) entry which is preliminary data.</text>
</comment>
<proteinExistence type="predicted"/>
<dbReference type="Pfam" id="PF13649">
    <property type="entry name" value="Methyltransf_25"/>
    <property type="match status" value="1"/>
</dbReference>
<dbReference type="AlphaFoldDB" id="A0A8J3F5M8"/>